<comment type="caution">
    <text evidence="1">The sequence shown here is derived from an EMBL/GenBank/DDBJ whole genome shotgun (WGS) entry which is preliminary data.</text>
</comment>
<dbReference type="InterPro" id="IPR006553">
    <property type="entry name" value="Leu-rich_rpt_Cys-con_subtyp"/>
</dbReference>
<protein>
    <submittedName>
        <fullName evidence="1">Uncharacterized protein</fullName>
    </submittedName>
</protein>
<reference evidence="1 2" key="1">
    <citation type="submission" date="2024-03" db="EMBL/GenBank/DDBJ databases">
        <title>The genome assembly and annotation of the cricket Gryllus longicercus Weissman &amp; Gray.</title>
        <authorList>
            <person name="Szrajer S."/>
            <person name="Gray D."/>
            <person name="Ylla G."/>
        </authorList>
    </citation>
    <scope>NUCLEOTIDE SEQUENCE [LARGE SCALE GENOMIC DNA]</scope>
    <source>
        <strain evidence="1">DAG 2021-001</strain>
        <tissue evidence="1">Whole body minus gut</tissue>
    </source>
</reference>
<dbReference type="SUPFAM" id="SSF52047">
    <property type="entry name" value="RNI-like"/>
    <property type="match status" value="2"/>
</dbReference>
<name>A0AAN9VW10_9ORTH</name>
<dbReference type="AlphaFoldDB" id="A0AAN9VW10"/>
<dbReference type="SMART" id="SM00367">
    <property type="entry name" value="LRR_CC"/>
    <property type="match status" value="2"/>
</dbReference>
<accession>A0AAN9VW10</accession>
<dbReference type="InterPro" id="IPR001611">
    <property type="entry name" value="Leu-rich_rpt"/>
</dbReference>
<keyword evidence="2" id="KW-1185">Reference proteome</keyword>
<evidence type="ECO:0000313" key="2">
    <source>
        <dbReference type="Proteomes" id="UP001378592"/>
    </source>
</evidence>
<gene>
    <name evidence="1" type="ORF">R5R35_002232</name>
</gene>
<proteinExistence type="predicted"/>
<dbReference type="Gene3D" id="3.80.10.10">
    <property type="entry name" value="Ribonuclease Inhibitor"/>
    <property type="match status" value="1"/>
</dbReference>
<organism evidence="1 2">
    <name type="scientific">Gryllus longicercus</name>
    <dbReference type="NCBI Taxonomy" id="2509291"/>
    <lineage>
        <taxon>Eukaryota</taxon>
        <taxon>Metazoa</taxon>
        <taxon>Ecdysozoa</taxon>
        <taxon>Arthropoda</taxon>
        <taxon>Hexapoda</taxon>
        <taxon>Insecta</taxon>
        <taxon>Pterygota</taxon>
        <taxon>Neoptera</taxon>
        <taxon>Polyneoptera</taxon>
        <taxon>Orthoptera</taxon>
        <taxon>Ensifera</taxon>
        <taxon>Gryllidea</taxon>
        <taxon>Grylloidea</taxon>
        <taxon>Gryllidae</taxon>
        <taxon>Gryllinae</taxon>
        <taxon>Gryllus</taxon>
    </lineage>
</organism>
<dbReference type="Proteomes" id="UP001378592">
    <property type="component" value="Unassembled WGS sequence"/>
</dbReference>
<dbReference type="InterPro" id="IPR032675">
    <property type="entry name" value="LRR_dom_sf"/>
</dbReference>
<dbReference type="PROSITE" id="PS51450">
    <property type="entry name" value="LRR"/>
    <property type="match status" value="1"/>
</dbReference>
<dbReference type="EMBL" id="JAZDUA010000111">
    <property type="protein sequence ID" value="KAK7867722.1"/>
    <property type="molecule type" value="Genomic_DNA"/>
</dbReference>
<sequence>MPFRNEVVPLRVLGENTFSEHFARSWEEYWINGQRDGRFLQILRFIPHCVANTIIVKILKFYINNGSPKDCRICDLLAAFSVVDLTILDLTSLVKIGSRDDDQIKLFERTVLTWLPDLRKLTTLNLKTHSLQTTLPICSDDLLQGIGSYLKNLRVLDISGNNLVTDYGLEYLLPCNGSGCPLLEEIFVFDCSVTVEGIAYVVENLCNLRMVGYKEMGEVMKYLHKKLKGENSTKLQERLKLTHINNLGSSGFLRFECNMKLIDAMTSLCPKLLNLKVRVTDKNVPFLQIFDKLKVLELFYYEKIPLIHEGSASYFRISGHQLYSLSLTASTFYSRYFLVIGEGCLNLQKFWFTCYSIILDLEFDQIQNHDVFRSLDTLYFRIGFSESETHELSLPIFKYILQNTSQLSDLRIISRSPTLTDLWLKRFWKCFKTGKLVKVLIALPYLNVNKKSLPLTMLSVNLILEQSPCLQYLGNLLVWDITYQEVKNLKTYLNMCNFNVNLVYHQMKIK</sequence>
<evidence type="ECO:0000313" key="1">
    <source>
        <dbReference type="EMBL" id="KAK7867722.1"/>
    </source>
</evidence>